<evidence type="ECO:0000256" key="1">
    <source>
        <dbReference type="SAM" id="MobiDB-lite"/>
    </source>
</evidence>
<proteinExistence type="predicted"/>
<dbReference type="Proteomes" id="UP000243459">
    <property type="component" value="Chromosome 7"/>
</dbReference>
<reference evidence="3" key="1">
    <citation type="journal article" date="2017" name="Nat. Commun.">
        <title>The asparagus genome sheds light on the origin and evolution of a young Y chromosome.</title>
        <authorList>
            <person name="Harkess A."/>
            <person name="Zhou J."/>
            <person name="Xu C."/>
            <person name="Bowers J.E."/>
            <person name="Van der Hulst R."/>
            <person name="Ayyampalayam S."/>
            <person name="Mercati F."/>
            <person name="Riccardi P."/>
            <person name="McKain M.R."/>
            <person name="Kakrana A."/>
            <person name="Tang H."/>
            <person name="Ray J."/>
            <person name="Groenendijk J."/>
            <person name="Arikit S."/>
            <person name="Mathioni S.M."/>
            <person name="Nakano M."/>
            <person name="Shan H."/>
            <person name="Telgmann-Rauber A."/>
            <person name="Kanno A."/>
            <person name="Yue Z."/>
            <person name="Chen H."/>
            <person name="Li W."/>
            <person name="Chen Y."/>
            <person name="Xu X."/>
            <person name="Zhang Y."/>
            <person name="Luo S."/>
            <person name="Chen H."/>
            <person name="Gao J."/>
            <person name="Mao Z."/>
            <person name="Pires J.C."/>
            <person name="Luo M."/>
            <person name="Kudrna D."/>
            <person name="Wing R.A."/>
            <person name="Meyers B.C."/>
            <person name="Yi K."/>
            <person name="Kong H."/>
            <person name="Lavrijsen P."/>
            <person name="Sunseri F."/>
            <person name="Falavigna A."/>
            <person name="Ye Y."/>
            <person name="Leebens-Mack J.H."/>
            <person name="Chen G."/>
        </authorList>
    </citation>
    <scope>NUCLEOTIDE SEQUENCE [LARGE SCALE GENOMIC DNA]</scope>
    <source>
        <strain evidence="3">cv. DH0086</strain>
    </source>
</reference>
<evidence type="ECO:0000313" key="3">
    <source>
        <dbReference type="Proteomes" id="UP000243459"/>
    </source>
</evidence>
<protein>
    <submittedName>
        <fullName evidence="2">Uncharacterized protein</fullName>
    </submittedName>
</protein>
<keyword evidence="3" id="KW-1185">Reference proteome</keyword>
<feature type="compositionally biased region" description="Basic and acidic residues" evidence="1">
    <location>
        <begin position="40"/>
        <end position="49"/>
    </location>
</feature>
<name>A0A5P1E8H9_ASPOF</name>
<gene>
    <name evidence="2" type="ORF">A4U43_C07F1570</name>
</gene>
<dbReference type="AlphaFoldDB" id="A0A5P1E8H9"/>
<feature type="region of interest" description="Disordered" evidence="1">
    <location>
        <begin position="1"/>
        <end position="49"/>
    </location>
</feature>
<evidence type="ECO:0000313" key="2">
    <source>
        <dbReference type="EMBL" id="ONK62216.1"/>
    </source>
</evidence>
<dbReference type="EMBL" id="CM007387">
    <property type="protein sequence ID" value="ONK62216.1"/>
    <property type="molecule type" value="Genomic_DNA"/>
</dbReference>
<organism evidence="2 3">
    <name type="scientific">Asparagus officinalis</name>
    <name type="common">Garden asparagus</name>
    <dbReference type="NCBI Taxonomy" id="4686"/>
    <lineage>
        <taxon>Eukaryota</taxon>
        <taxon>Viridiplantae</taxon>
        <taxon>Streptophyta</taxon>
        <taxon>Embryophyta</taxon>
        <taxon>Tracheophyta</taxon>
        <taxon>Spermatophyta</taxon>
        <taxon>Magnoliopsida</taxon>
        <taxon>Liliopsida</taxon>
        <taxon>Asparagales</taxon>
        <taxon>Asparagaceae</taxon>
        <taxon>Asparagoideae</taxon>
        <taxon>Asparagus</taxon>
    </lineage>
</organism>
<dbReference type="Gramene" id="ONK62216">
    <property type="protein sequence ID" value="ONK62216"/>
    <property type="gene ID" value="A4U43_C07F1570"/>
</dbReference>
<accession>A0A5P1E8H9</accession>
<sequence length="122" mass="13356">MRCWREGQGLPVQGDPLTSPLPFALADRLGTAKTTPPPPPERRSPPAEAKMEVRARARVFLRPDSGEGKGLGFWEVDEKAGKDWTAEISEEGKNWTAEILGDGLRWRVDGRLTTGGALRSCS</sequence>